<name>A0A9D4SKP3_DERFA</name>
<dbReference type="EMBL" id="SDOV01000001">
    <property type="protein sequence ID" value="KAH7645337.1"/>
    <property type="molecule type" value="Genomic_DNA"/>
</dbReference>
<evidence type="ECO:0000313" key="2">
    <source>
        <dbReference type="EMBL" id="KAH7645337.1"/>
    </source>
</evidence>
<keyword evidence="1" id="KW-1133">Transmembrane helix</keyword>
<gene>
    <name evidence="2" type="ORF">HUG17_0875</name>
</gene>
<proteinExistence type="predicted"/>
<dbReference type="AlphaFoldDB" id="A0A9D4SKP3"/>
<organism evidence="2">
    <name type="scientific">Dermatophagoides farinae</name>
    <name type="common">American house dust mite</name>
    <dbReference type="NCBI Taxonomy" id="6954"/>
    <lineage>
        <taxon>Eukaryota</taxon>
        <taxon>Metazoa</taxon>
        <taxon>Ecdysozoa</taxon>
        <taxon>Arthropoda</taxon>
        <taxon>Chelicerata</taxon>
        <taxon>Arachnida</taxon>
        <taxon>Acari</taxon>
        <taxon>Acariformes</taxon>
        <taxon>Sarcoptiformes</taxon>
        <taxon>Astigmata</taxon>
        <taxon>Psoroptidia</taxon>
        <taxon>Analgoidea</taxon>
        <taxon>Pyroglyphidae</taxon>
        <taxon>Dermatophagoidinae</taxon>
        <taxon>Dermatophagoides</taxon>
    </lineage>
</organism>
<keyword evidence="1" id="KW-0472">Membrane</keyword>
<reference evidence="2" key="2">
    <citation type="journal article" date="2021" name="World Allergy Organ. J.">
        <title>Chromosome-level assembly of Dermatophagoides farinae genome and transcriptome reveals two novel allergens Der f 37 and Der f 39.</title>
        <authorList>
            <person name="Chen J."/>
            <person name="Cai Z."/>
            <person name="Fan D."/>
            <person name="Hu J."/>
            <person name="Hou Y."/>
            <person name="He Y."/>
            <person name="Zhang Z."/>
            <person name="Zhao Z."/>
            <person name="Gao P."/>
            <person name="Hu W."/>
            <person name="Sun J."/>
            <person name="Li J."/>
            <person name="Ji K."/>
        </authorList>
    </citation>
    <scope>NUCLEOTIDE SEQUENCE</scope>
    <source>
        <strain evidence="2">JKM2019</strain>
    </source>
</reference>
<feature type="transmembrane region" description="Helical" evidence="1">
    <location>
        <begin position="25"/>
        <end position="42"/>
    </location>
</feature>
<keyword evidence="1" id="KW-0812">Transmembrane</keyword>
<accession>A0A9D4SKP3</accession>
<sequence>MAEPRNQNQIQTSSSSSSMIGGKRIVKISIILISISILLNVYQKWNKFSMNIDKQLEMFQNSIQNLDRKFQSFEQMLKHEHCDTIDKSNNNRMDDDDEQKIRQMFSIKEMINEAQLEQTKPYVWFASNETKIPLMTLVAKHILQKQNFPSCQHENIPHEFDSYRNCFRSLSIEFHNRISLLFDQHHWFTLVGRIQYAFMITTIQSRRNEYLFQIGNIYFQIIEYDHLLTMPFDEISDDVDVSNTTMINDNNDGEQKK</sequence>
<protein>
    <submittedName>
        <fullName evidence="2">Uncharacterized protein</fullName>
    </submittedName>
</protein>
<evidence type="ECO:0000256" key="1">
    <source>
        <dbReference type="SAM" id="Phobius"/>
    </source>
</evidence>
<reference evidence="2" key="1">
    <citation type="submission" date="2020-06" db="EMBL/GenBank/DDBJ databases">
        <authorList>
            <person name="Ji K."/>
            <person name="Li J."/>
        </authorList>
    </citation>
    <scope>NUCLEOTIDE SEQUENCE</scope>
    <source>
        <strain evidence="2">JKM2019</strain>
        <tissue evidence="2">Whole body</tissue>
    </source>
</reference>
<comment type="caution">
    <text evidence="2">The sequence shown here is derived from an EMBL/GenBank/DDBJ whole genome shotgun (WGS) entry which is preliminary data.</text>
</comment>
<dbReference type="Proteomes" id="UP000828236">
    <property type="component" value="Unassembled WGS sequence"/>
</dbReference>